<dbReference type="EMBL" id="SJPU01000003">
    <property type="protein sequence ID" value="TWU10661.1"/>
    <property type="molecule type" value="Genomic_DNA"/>
</dbReference>
<dbReference type="InterPro" id="IPR036677">
    <property type="entry name" value="EutN_CcmL_sf"/>
</dbReference>
<dbReference type="InterPro" id="IPR004992">
    <property type="entry name" value="EutN_CcmL"/>
</dbReference>
<dbReference type="PANTHER" id="PTHR36539:SF2">
    <property type="entry name" value="ETHANOLAMINE UTILIZATION PROTEIN"/>
    <property type="match status" value="1"/>
</dbReference>
<name>A0A5C6BGP6_9BACT</name>
<protein>
    <submittedName>
        <fullName evidence="3">Ethanolamine utilization protein EutN/carboxysome</fullName>
    </submittedName>
</protein>
<evidence type="ECO:0000313" key="4">
    <source>
        <dbReference type="Proteomes" id="UP000319908"/>
    </source>
</evidence>
<sequence length="84" mass="8936">MQTAKVIGHARATVKDRSLVGRRLVIAQMLTLDDGPDGPPLLILDPLGCRVGDRVMITSDGTAVSDITGSEYCPARWSVCGIID</sequence>
<dbReference type="SUPFAM" id="SSF159133">
    <property type="entry name" value="EutN/CcmL-like"/>
    <property type="match status" value="1"/>
</dbReference>
<dbReference type="OrthoDB" id="278421at2"/>
<dbReference type="RefSeq" id="WP_146409070.1">
    <property type="nucleotide sequence ID" value="NZ_SJPU01000003.1"/>
</dbReference>
<dbReference type="AlphaFoldDB" id="A0A5C6BGP6"/>
<gene>
    <name evidence="3" type="ORF">Poly21_45670</name>
</gene>
<evidence type="ECO:0000256" key="2">
    <source>
        <dbReference type="ARBA" id="ARBA00024446"/>
    </source>
</evidence>
<evidence type="ECO:0000313" key="3">
    <source>
        <dbReference type="EMBL" id="TWU10661.1"/>
    </source>
</evidence>
<evidence type="ECO:0000256" key="1">
    <source>
        <dbReference type="ARBA" id="ARBA00024322"/>
    </source>
</evidence>
<comment type="subcellular location">
    <subcellularLocation>
        <location evidence="1">Bacterial microcompartment</location>
    </subcellularLocation>
</comment>
<dbReference type="Proteomes" id="UP000319908">
    <property type="component" value="Unassembled WGS sequence"/>
</dbReference>
<proteinExistence type="predicted"/>
<dbReference type="GO" id="GO:0031469">
    <property type="term" value="C:bacterial microcompartment"/>
    <property type="evidence" value="ECO:0007669"/>
    <property type="project" value="UniProtKB-SubCell"/>
</dbReference>
<organism evidence="3 4">
    <name type="scientific">Allorhodopirellula heiligendammensis</name>
    <dbReference type="NCBI Taxonomy" id="2714739"/>
    <lineage>
        <taxon>Bacteria</taxon>
        <taxon>Pseudomonadati</taxon>
        <taxon>Planctomycetota</taxon>
        <taxon>Planctomycetia</taxon>
        <taxon>Pirellulales</taxon>
        <taxon>Pirellulaceae</taxon>
        <taxon>Allorhodopirellula</taxon>
    </lineage>
</organism>
<comment type="caution">
    <text evidence="3">The sequence shown here is derived from an EMBL/GenBank/DDBJ whole genome shotgun (WGS) entry which is preliminary data.</text>
</comment>
<keyword evidence="4" id="KW-1185">Reference proteome</keyword>
<reference evidence="3 4" key="1">
    <citation type="journal article" date="2020" name="Antonie Van Leeuwenhoek">
        <title>Rhodopirellula heiligendammensis sp. nov., Rhodopirellula pilleata sp. nov., and Rhodopirellula solitaria sp. nov. isolated from natural or artificial marine surfaces in Northern Germany and California, USA, and emended description of the genus Rhodopirellula.</title>
        <authorList>
            <person name="Kallscheuer N."/>
            <person name="Wiegand S."/>
            <person name="Jogler M."/>
            <person name="Boedeker C."/>
            <person name="Peeters S.H."/>
            <person name="Rast P."/>
            <person name="Heuer A."/>
            <person name="Jetten M.S.M."/>
            <person name="Rohde M."/>
            <person name="Jogler C."/>
        </authorList>
    </citation>
    <scope>NUCLEOTIDE SEQUENCE [LARGE SCALE GENOMIC DNA]</scope>
    <source>
        <strain evidence="3 4">Poly21</strain>
    </source>
</reference>
<dbReference type="Pfam" id="PF03319">
    <property type="entry name" value="EutN_CcmL"/>
    <property type="match status" value="1"/>
</dbReference>
<dbReference type="PROSITE" id="PS51932">
    <property type="entry name" value="BMV"/>
    <property type="match status" value="1"/>
</dbReference>
<dbReference type="Gene3D" id="2.40.50.220">
    <property type="entry name" value="EutN/Ccml"/>
    <property type="match status" value="1"/>
</dbReference>
<accession>A0A5C6BGP6</accession>
<dbReference type="PANTHER" id="PTHR36539">
    <property type="entry name" value="ETHANOLAMINE UTILIZATION PROTEIN EUTN"/>
    <property type="match status" value="1"/>
</dbReference>
<keyword evidence="2" id="KW-1283">Bacterial microcompartment</keyword>